<proteinExistence type="predicted"/>
<evidence type="ECO:0000313" key="1">
    <source>
        <dbReference type="EMBL" id="MEV0711564.1"/>
    </source>
</evidence>
<reference evidence="1 2" key="1">
    <citation type="submission" date="2024-06" db="EMBL/GenBank/DDBJ databases">
        <title>The Natural Products Discovery Center: Release of the First 8490 Sequenced Strains for Exploring Actinobacteria Biosynthetic Diversity.</title>
        <authorList>
            <person name="Kalkreuter E."/>
            <person name="Kautsar S.A."/>
            <person name="Yang D."/>
            <person name="Bader C.D."/>
            <person name="Teijaro C.N."/>
            <person name="Fluegel L."/>
            <person name="Davis C.M."/>
            <person name="Simpson J.R."/>
            <person name="Lauterbach L."/>
            <person name="Steele A.D."/>
            <person name="Gui C."/>
            <person name="Meng S."/>
            <person name="Li G."/>
            <person name="Viehrig K."/>
            <person name="Ye F."/>
            <person name="Su P."/>
            <person name="Kiefer A.F."/>
            <person name="Nichols A."/>
            <person name="Cepeda A.J."/>
            <person name="Yan W."/>
            <person name="Fan B."/>
            <person name="Jiang Y."/>
            <person name="Adhikari A."/>
            <person name="Zheng C.-J."/>
            <person name="Schuster L."/>
            <person name="Cowan T.M."/>
            <person name="Smanski M.J."/>
            <person name="Chevrette M.G."/>
            <person name="De Carvalho L.P.S."/>
            <person name="Shen B."/>
        </authorList>
    </citation>
    <scope>NUCLEOTIDE SEQUENCE [LARGE SCALE GENOMIC DNA]</scope>
    <source>
        <strain evidence="1 2">NPDC050403</strain>
    </source>
</reference>
<comment type="caution">
    <text evidence="1">The sequence shown here is derived from an EMBL/GenBank/DDBJ whole genome shotgun (WGS) entry which is preliminary data.</text>
</comment>
<gene>
    <name evidence="1" type="ORF">AB0I48_28775</name>
</gene>
<accession>A0ABV3G1K2</accession>
<protein>
    <submittedName>
        <fullName evidence="1">Uncharacterized protein</fullName>
    </submittedName>
</protein>
<dbReference type="RefSeq" id="WP_357788035.1">
    <property type="nucleotide sequence ID" value="NZ_JBFAKC010000016.1"/>
</dbReference>
<sequence>MLIPLAEAVTRYQREPGATSNAYSWYRKWASQEGRAWFGGTAIRAIKENGRWTVDDTELAAAFDAHRESLAHKARMTADYEARTLHNPDPGASGRSIVPLDWGGYEMREFFHFFWNDRAQAMKFSDGQWICNTCWKSAGAEWKGEKCHRCTDWSPCGHDCTLTLIRCDACGTSQKMGRVREPAPTA</sequence>
<organism evidence="1 2">
    <name type="scientific">Nocardia aurea</name>
    <dbReference type="NCBI Taxonomy" id="2144174"/>
    <lineage>
        <taxon>Bacteria</taxon>
        <taxon>Bacillati</taxon>
        <taxon>Actinomycetota</taxon>
        <taxon>Actinomycetes</taxon>
        <taxon>Mycobacteriales</taxon>
        <taxon>Nocardiaceae</taxon>
        <taxon>Nocardia</taxon>
    </lineage>
</organism>
<evidence type="ECO:0000313" key="2">
    <source>
        <dbReference type="Proteomes" id="UP001551695"/>
    </source>
</evidence>
<dbReference type="EMBL" id="JBFAKC010000016">
    <property type="protein sequence ID" value="MEV0711564.1"/>
    <property type="molecule type" value="Genomic_DNA"/>
</dbReference>
<dbReference type="Proteomes" id="UP001551695">
    <property type="component" value="Unassembled WGS sequence"/>
</dbReference>
<name>A0ABV3G1K2_9NOCA</name>
<keyword evidence="2" id="KW-1185">Reference proteome</keyword>